<dbReference type="EMBL" id="BAAAUF010000022">
    <property type="protein sequence ID" value="GAA3046849.1"/>
    <property type="molecule type" value="Genomic_DNA"/>
</dbReference>
<evidence type="ECO:0000313" key="7">
    <source>
        <dbReference type="EMBL" id="GAA3046849.1"/>
    </source>
</evidence>
<evidence type="ECO:0000256" key="1">
    <source>
        <dbReference type="ARBA" id="ARBA00022714"/>
    </source>
</evidence>
<dbReference type="SMART" id="SM00704">
    <property type="entry name" value="ZnF_CDGSH"/>
    <property type="match status" value="1"/>
</dbReference>
<keyword evidence="3" id="KW-0408">Iron</keyword>
<reference evidence="8" key="1">
    <citation type="journal article" date="2019" name="Int. J. Syst. Evol. Microbiol.">
        <title>The Global Catalogue of Microorganisms (GCM) 10K type strain sequencing project: providing services to taxonomists for standard genome sequencing and annotation.</title>
        <authorList>
            <consortium name="The Broad Institute Genomics Platform"/>
            <consortium name="The Broad Institute Genome Sequencing Center for Infectious Disease"/>
            <person name="Wu L."/>
            <person name="Ma J."/>
        </authorList>
    </citation>
    <scope>NUCLEOTIDE SEQUENCE [LARGE SCALE GENOMIC DNA]</scope>
    <source>
        <strain evidence="8">JCM 9091</strain>
    </source>
</reference>
<organism evidence="7 8">
    <name type="scientific">Streptomyces glomeratus</name>
    <dbReference type="NCBI Taxonomy" id="284452"/>
    <lineage>
        <taxon>Bacteria</taxon>
        <taxon>Bacillati</taxon>
        <taxon>Actinomycetota</taxon>
        <taxon>Actinomycetes</taxon>
        <taxon>Kitasatosporales</taxon>
        <taxon>Streptomycetaceae</taxon>
        <taxon>Streptomyces</taxon>
    </lineage>
</organism>
<evidence type="ECO:0000256" key="3">
    <source>
        <dbReference type="ARBA" id="ARBA00023004"/>
    </source>
</evidence>
<name>A0ABP6LKZ2_9ACTN</name>
<keyword evidence="1" id="KW-0001">2Fe-2S</keyword>
<keyword evidence="8" id="KW-1185">Reference proteome</keyword>
<proteinExistence type="predicted"/>
<dbReference type="InterPro" id="IPR042216">
    <property type="entry name" value="MitoNEET_CISD"/>
</dbReference>
<accession>A0ABP6LKZ2</accession>
<feature type="domain" description="Iron-binding zinc finger CDGSH type" evidence="6">
    <location>
        <begin position="79"/>
        <end position="123"/>
    </location>
</feature>
<dbReference type="Pfam" id="PF09360">
    <property type="entry name" value="zf-CDGSH"/>
    <property type="match status" value="1"/>
</dbReference>
<evidence type="ECO:0000256" key="2">
    <source>
        <dbReference type="ARBA" id="ARBA00022723"/>
    </source>
</evidence>
<dbReference type="Gene3D" id="3.40.5.90">
    <property type="entry name" value="CDGSH iron-sulfur domain, mitoNEET-type"/>
    <property type="match status" value="1"/>
</dbReference>
<keyword evidence="2" id="KW-0479">Metal-binding</keyword>
<dbReference type="InterPro" id="IPR018967">
    <property type="entry name" value="FeS-contain_CDGSH-typ"/>
</dbReference>
<comment type="caution">
    <text evidence="7">The sequence shown here is derived from an EMBL/GenBank/DDBJ whole genome shotgun (WGS) entry which is preliminary data.</text>
</comment>
<gene>
    <name evidence="7" type="ORF">GCM10010448_32200</name>
</gene>
<evidence type="ECO:0000259" key="6">
    <source>
        <dbReference type="SMART" id="SM00704"/>
    </source>
</evidence>
<protein>
    <recommendedName>
        <fullName evidence="6">Iron-binding zinc finger CDGSH type domain-containing protein</fullName>
    </recommendedName>
</protein>
<evidence type="ECO:0000256" key="4">
    <source>
        <dbReference type="ARBA" id="ARBA00023014"/>
    </source>
</evidence>
<feature type="region of interest" description="Disordered" evidence="5">
    <location>
        <begin position="1"/>
        <end position="63"/>
    </location>
</feature>
<feature type="compositionally biased region" description="Basic and acidic residues" evidence="5">
    <location>
        <begin position="50"/>
        <end position="63"/>
    </location>
</feature>
<feature type="compositionally biased region" description="Basic and acidic residues" evidence="5">
    <location>
        <begin position="1"/>
        <end position="20"/>
    </location>
</feature>
<evidence type="ECO:0000313" key="8">
    <source>
        <dbReference type="Proteomes" id="UP001501532"/>
    </source>
</evidence>
<sequence length="136" mass="15029">MPYERDTAPYEGDTAPRERGATPYEGDTAPRERGAAPHESDTAPPYQCDTARRGPDTAPRGRERVCRIRADRDGPLLVEGPVEIIGPDGEPVVSRRFVVAICTCRRSRTYPWCDTSHRRRGKPADDPLPGGTEALE</sequence>
<dbReference type="Proteomes" id="UP001501532">
    <property type="component" value="Unassembled WGS sequence"/>
</dbReference>
<feature type="region of interest" description="Disordered" evidence="5">
    <location>
        <begin position="113"/>
        <end position="136"/>
    </location>
</feature>
<feature type="compositionally biased region" description="Basic and acidic residues" evidence="5">
    <location>
        <begin position="28"/>
        <end position="41"/>
    </location>
</feature>
<keyword evidence="4" id="KW-0411">Iron-sulfur</keyword>
<evidence type="ECO:0000256" key="5">
    <source>
        <dbReference type="SAM" id="MobiDB-lite"/>
    </source>
</evidence>